<dbReference type="STRING" id="1802114.A2719_00915"/>
<dbReference type="PANTHER" id="PTHR12117:SF0">
    <property type="entry name" value="PROLYL 3-HYDROXYLASE OGFOD1"/>
    <property type="match status" value="1"/>
</dbReference>
<comment type="caution">
    <text evidence="2">The sequence shown here is derived from an EMBL/GenBank/DDBJ whole genome shotgun (WGS) entry which is preliminary data.</text>
</comment>
<dbReference type="InterPro" id="IPR051842">
    <property type="entry name" value="uS12_prolyl_hydroxylase"/>
</dbReference>
<protein>
    <submittedName>
        <fullName evidence="2">Proline hydroxylase</fullName>
    </submittedName>
</protein>
<reference evidence="2 3" key="1">
    <citation type="journal article" date="2016" name="Nat. Commun.">
        <title>Thousands of microbial genomes shed light on interconnected biogeochemical processes in an aquifer system.</title>
        <authorList>
            <person name="Anantharaman K."/>
            <person name="Brown C.T."/>
            <person name="Hug L.A."/>
            <person name="Sharon I."/>
            <person name="Castelle C.J."/>
            <person name="Probst A.J."/>
            <person name="Thomas B.C."/>
            <person name="Singh A."/>
            <person name="Wilkins M.J."/>
            <person name="Karaoz U."/>
            <person name="Brodie E.L."/>
            <person name="Williams K.H."/>
            <person name="Hubbard S.S."/>
            <person name="Banfield J.F."/>
        </authorList>
    </citation>
    <scope>NUCLEOTIDE SEQUENCE [LARGE SCALE GENOMIC DNA]</scope>
</reference>
<dbReference type="AlphaFoldDB" id="A0A1G2G0B0"/>
<evidence type="ECO:0000259" key="1">
    <source>
        <dbReference type="Pfam" id="PF13640"/>
    </source>
</evidence>
<proteinExistence type="predicted"/>
<dbReference type="GO" id="GO:0006449">
    <property type="term" value="P:regulation of translational termination"/>
    <property type="evidence" value="ECO:0007669"/>
    <property type="project" value="TreeGrafter"/>
</dbReference>
<name>A0A1G2G0B0_9BACT</name>
<dbReference type="Proteomes" id="UP000177480">
    <property type="component" value="Unassembled WGS sequence"/>
</dbReference>
<dbReference type="InterPro" id="IPR044862">
    <property type="entry name" value="Pro_4_hyd_alph_FE2OG_OXY"/>
</dbReference>
<dbReference type="PANTHER" id="PTHR12117">
    <property type="entry name" value="HISTONE ACETYLTRANSFERASE COMPLEX"/>
    <property type="match status" value="1"/>
</dbReference>
<evidence type="ECO:0000313" key="2">
    <source>
        <dbReference type="EMBL" id="OGZ43278.1"/>
    </source>
</evidence>
<sequence>MFFFESDALRDIAVSYKQAYVTAEPFPHVVIDNFLPDVVTEALRLSFPSPEAISWKDKTHEHSKKLASNKEADMPSAIRQFLLQCNSSTFISFLEELSGIASLIPDPHYEGGGMHQIKSGGYLDVHADFNYHHMYHLDRRLNMLLYLNKDWKEEYGGHLELWDRSMKTCVKKVLPIFNRCVIFTTSDFSYHGHPVPLTAPPGETRKSLALYYYTNGRPEGETGGISHKTLYQSPKTHRNVLLRHVKQLLPPIITEIIRRVRKKL</sequence>
<gene>
    <name evidence="2" type="ORF">A2719_00915</name>
</gene>
<feature type="domain" description="Prolyl 4-hydroxylase alpha subunit Fe(2+) 2OG dioxygenase" evidence="1">
    <location>
        <begin position="114"/>
        <end position="213"/>
    </location>
</feature>
<organism evidence="2 3">
    <name type="scientific">Candidatus Ryanbacteria bacterium RIFCSPHIGHO2_01_FULL_45_22</name>
    <dbReference type="NCBI Taxonomy" id="1802114"/>
    <lineage>
        <taxon>Bacteria</taxon>
        <taxon>Candidatus Ryaniibacteriota</taxon>
    </lineage>
</organism>
<dbReference type="EMBL" id="MHNK01000019">
    <property type="protein sequence ID" value="OGZ43278.1"/>
    <property type="molecule type" value="Genomic_DNA"/>
</dbReference>
<dbReference type="Pfam" id="PF13640">
    <property type="entry name" value="2OG-FeII_Oxy_3"/>
    <property type="match status" value="1"/>
</dbReference>
<dbReference type="GO" id="GO:0005737">
    <property type="term" value="C:cytoplasm"/>
    <property type="evidence" value="ECO:0007669"/>
    <property type="project" value="TreeGrafter"/>
</dbReference>
<dbReference type="GO" id="GO:0031543">
    <property type="term" value="F:peptidyl-proline dioxygenase activity"/>
    <property type="evidence" value="ECO:0007669"/>
    <property type="project" value="TreeGrafter"/>
</dbReference>
<dbReference type="Gene3D" id="2.60.120.620">
    <property type="entry name" value="q2cbj1_9rhob like domain"/>
    <property type="match status" value="1"/>
</dbReference>
<accession>A0A1G2G0B0</accession>
<evidence type="ECO:0000313" key="3">
    <source>
        <dbReference type="Proteomes" id="UP000177480"/>
    </source>
</evidence>